<keyword evidence="1" id="KW-0472">Membrane</keyword>
<keyword evidence="1" id="KW-1133">Transmembrane helix</keyword>
<feature type="transmembrane region" description="Helical" evidence="1">
    <location>
        <begin position="34"/>
        <end position="55"/>
    </location>
</feature>
<dbReference type="Proteomes" id="UP000298646">
    <property type="component" value="Chromosome circular"/>
</dbReference>
<name>A0AAE6BP12_AGRTU</name>
<protein>
    <submittedName>
        <fullName evidence="2">Uncharacterized protein</fullName>
    </submittedName>
</protein>
<dbReference type="EMBL" id="CP039907">
    <property type="protein sequence ID" value="QCM01092.1"/>
    <property type="molecule type" value="Genomic_DNA"/>
</dbReference>
<feature type="transmembrane region" description="Helical" evidence="1">
    <location>
        <begin position="67"/>
        <end position="86"/>
    </location>
</feature>
<keyword evidence="1" id="KW-0812">Transmembrane</keyword>
<proteinExistence type="predicted"/>
<evidence type="ECO:0000313" key="2">
    <source>
        <dbReference type="EMBL" id="QCM01092.1"/>
    </source>
</evidence>
<accession>A0AAE6BP12</accession>
<reference evidence="2 3" key="1">
    <citation type="submission" date="2019-04" db="EMBL/GenBank/DDBJ databases">
        <title>Complete genome sequence of Agrobacterium tumefaciens CFBP6624.</title>
        <authorList>
            <person name="Haryono M."/>
            <person name="Lin Y.-C."/>
            <person name="Lai E.-M."/>
            <person name="Kuo C.-H."/>
        </authorList>
    </citation>
    <scope>NUCLEOTIDE SEQUENCE [LARGE SCALE GENOMIC DNA]</scope>
    <source>
        <strain evidence="2 3">CFBP6624</strain>
    </source>
</reference>
<feature type="transmembrane region" description="Helical" evidence="1">
    <location>
        <begin position="98"/>
        <end position="118"/>
    </location>
</feature>
<gene>
    <name evidence="2" type="ORF">CFBP6624_13745</name>
</gene>
<organism evidence="2 3">
    <name type="scientific">Agrobacterium tumefaciens</name>
    <dbReference type="NCBI Taxonomy" id="358"/>
    <lineage>
        <taxon>Bacteria</taxon>
        <taxon>Pseudomonadati</taxon>
        <taxon>Pseudomonadota</taxon>
        <taxon>Alphaproteobacteria</taxon>
        <taxon>Hyphomicrobiales</taxon>
        <taxon>Rhizobiaceae</taxon>
        <taxon>Rhizobium/Agrobacterium group</taxon>
        <taxon>Agrobacterium</taxon>
        <taxon>Agrobacterium tumefaciens complex</taxon>
    </lineage>
</organism>
<dbReference type="AlphaFoldDB" id="A0AAE6BP12"/>
<evidence type="ECO:0000313" key="3">
    <source>
        <dbReference type="Proteomes" id="UP000298646"/>
    </source>
</evidence>
<feature type="transmembrane region" description="Helical" evidence="1">
    <location>
        <begin position="7"/>
        <end position="28"/>
    </location>
</feature>
<sequence length="127" mass="13904">MPKASIVKAYFGAIIFTAMTALVAWINGDNSITIFHKALVGPLYLLATTGLRSFFPEELDLRRGIVGTAEYHFLNAAILGAFMLLVLEPHAGNLRAQLVSFGFFVSFVGTVNFGRAVLERRKIGSRL</sequence>
<dbReference type="RefSeq" id="WP_137085641.1">
    <property type="nucleotide sequence ID" value="NZ_CP039907.1"/>
</dbReference>
<evidence type="ECO:0000256" key="1">
    <source>
        <dbReference type="SAM" id="Phobius"/>
    </source>
</evidence>